<dbReference type="Pfam" id="PF03966">
    <property type="entry name" value="Trm112p"/>
    <property type="match status" value="1"/>
</dbReference>
<proteinExistence type="inferred from homology"/>
<keyword evidence="4" id="KW-1185">Reference proteome</keyword>
<evidence type="ECO:0000313" key="3">
    <source>
        <dbReference type="EMBL" id="CAH1416936.1"/>
    </source>
</evidence>
<dbReference type="InterPro" id="IPR005651">
    <property type="entry name" value="Trm112-like"/>
</dbReference>
<dbReference type="GO" id="GO:0046982">
    <property type="term" value="F:protein heterodimerization activity"/>
    <property type="evidence" value="ECO:0007669"/>
    <property type="project" value="InterPro"/>
</dbReference>
<dbReference type="InterPro" id="IPR039127">
    <property type="entry name" value="Trm112"/>
</dbReference>
<name>A0AAU9LUC6_9ASTR</name>
<sequence length="203" mass="23783">MRLLTHNILRSQIKGVTNNYPLKIIVRKVSVEEETFDPDYLKRAFFTINWDALVYASNTLGYTELPGKVPDASVLDSDEFLKKFHHALLELQLEEGALICPETYRQFPVKNGSPNMILREDEMRLPRKAEAKNRKAEAKNRKAEAKKEMKQAMKLIKERQGQKGRENQQEEPPEKIQIDWIAKHKPKIEFIPMSNDIWDYYNP</sequence>
<feature type="region of interest" description="Disordered" evidence="2">
    <location>
        <begin position="129"/>
        <end position="175"/>
    </location>
</feature>
<dbReference type="PANTHER" id="PTHR12773">
    <property type="entry name" value="UPF0315 PROTEIN-RELATED"/>
    <property type="match status" value="1"/>
</dbReference>
<evidence type="ECO:0000256" key="1">
    <source>
        <dbReference type="ARBA" id="ARBA00007980"/>
    </source>
</evidence>
<gene>
    <name evidence="3" type="ORF">LVIROSA_LOCUS4666</name>
</gene>
<evidence type="ECO:0000256" key="2">
    <source>
        <dbReference type="SAM" id="MobiDB-lite"/>
    </source>
</evidence>
<comment type="caution">
    <text evidence="3">The sequence shown here is derived from an EMBL/GenBank/DDBJ whole genome shotgun (WGS) entry which is preliminary data.</text>
</comment>
<reference evidence="3 4" key="1">
    <citation type="submission" date="2022-01" db="EMBL/GenBank/DDBJ databases">
        <authorList>
            <person name="Xiong W."/>
            <person name="Schranz E."/>
        </authorList>
    </citation>
    <scope>NUCLEOTIDE SEQUENCE [LARGE SCALE GENOMIC DNA]</scope>
</reference>
<organism evidence="3 4">
    <name type="scientific">Lactuca virosa</name>
    <dbReference type="NCBI Taxonomy" id="75947"/>
    <lineage>
        <taxon>Eukaryota</taxon>
        <taxon>Viridiplantae</taxon>
        <taxon>Streptophyta</taxon>
        <taxon>Embryophyta</taxon>
        <taxon>Tracheophyta</taxon>
        <taxon>Spermatophyta</taxon>
        <taxon>Magnoliopsida</taxon>
        <taxon>eudicotyledons</taxon>
        <taxon>Gunneridae</taxon>
        <taxon>Pentapetalae</taxon>
        <taxon>asterids</taxon>
        <taxon>campanulids</taxon>
        <taxon>Asterales</taxon>
        <taxon>Asteraceae</taxon>
        <taxon>Cichorioideae</taxon>
        <taxon>Cichorieae</taxon>
        <taxon>Lactucinae</taxon>
        <taxon>Lactuca</taxon>
    </lineage>
</organism>
<dbReference type="PANTHER" id="PTHR12773:SF0">
    <property type="entry name" value="MULTIFUNCTIONAL METHYLTRANSFERASE SUBUNIT TRM112-LIKE PROTEIN"/>
    <property type="match status" value="1"/>
</dbReference>
<comment type="similarity">
    <text evidence="1">Belongs to the TRM112 family.</text>
</comment>
<dbReference type="Gene3D" id="2.20.25.10">
    <property type="match status" value="1"/>
</dbReference>
<dbReference type="Proteomes" id="UP001157418">
    <property type="component" value="Unassembled WGS sequence"/>
</dbReference>
<dbReference type="GO" id="GO:0030488">
    <property type="term" value="P:tRNA methylation"/>
    <property type="evidence" value="ECO:0007669"/>
    <property type="project" value="TreeGrafter"/>
</dbReference>
<dbReference type="AlphaFoldDB" id="A0AAU9LUC6"/>
<protein>
    <submittedName>
        <fullName evidence="3">Uncharacterized protein</fullName>
    </submittedName>
</protein>
<dbReference type="CDD" id="cd21089">
    <property type="entry name" value="Trm112-like"/>
    <property type="match status" value="1"/>
</dbReference>
<dbReference type="GO" id="GO:0070476">
    <property type="term" value="P:rRNA (guanine-N7)-methylation"/>
    <property type="evidence" value="ECO:0007669"/>
    <property type="project" value="TreeGrafter"/>
</dbReference>
<evidence type="ECO:0000313" key="4">
    <source>
        <dbReference type="Proteomes" id="UP001157418"/>
    </source>
</evidence>
<accession>A0AAU9LUC6</accession>
<dbReference type="SUPFAM" id="SSF158997">
    <property type="entry name" value="Trm112p-like"/>
    <property type="match status" value="1"/>
</dbReference>
<dbReference type="EMBL" id="CAKMRJ010000002">
    <property type="protein sequence ID" value="CAH1416936.1"/>
    <property type="molecule type" value="Genomic_DNA"/>
</dbReference>